<organism evidence="8">
    <name type="scientific">termite gut metagenome</name>
    <dbReference type="NCBI Taxonomy" id="433724"/>
    <lineage>
        <taxon>unclassified sequences</taxon>
        <taxon>metagenomes</taxon>
        <taxon>organismal metagenomes</taxon>
    </lineage>
</organism>
<evidence type="ECO:0000256" key="7">
    <source>
        <dbReference type="SAM" id="Phobius"/>
    </source>
</evidence>
<keyword evidence="2 7" id="KW-0812">Transmembrane</keyword>
<keyword evidence="4 7" id="KW-0472">Membrane</keyword>
<evidence type="ECO:0000256" key="2">
    <source>
        <dbReference type="ARBA" id="ARBA00022692"/>
    </source>
</evidence>
<dbReference type="InterPro" id="IPR006260">
    <property type="entry name" value="TonB/TolA_C"/>
</dbReference>
<gene>
    <name evidence="8" type="ORF">EZS27_037336</name>
</gene>
<protein>
    <recommendedName>
        <fullName evidence="9">TonB C-terminal domain-containing protein</fullName>
    </recommendedName>
</protein>
<comment type="caution">
    <text evidence="8">The sequence shown here is derived from an EMBL/GenBank/DDBJ whole genome shotgun (WGS) entry which is preliminary data.</text>
</comment>
<keyword evidence="5" id="KW-0175">Coiled coil</keyword>
<dbReference type="AlphaFoldDB" id="A0A5J4PPW0"/>
<feature type="region of interest" description="Disordered" evidence="6">
    <location>
        <begin position="129"/>
        <end position="186"/>
    </location>
</feature>
<feature type="coiled-coil region" evidence="5">
    <location>
        <begin position="97"/>
        <end position="124"/>
    </location>
</feature>
<evidence type="ECO:0000256" key="3">
    <source>
        <dbReference type="ARBA" id="ARBA00022989"/>
    </source>
</evidence>
<keyword evidence="3 7" id="KW-1133">Transmembrane helix</keyword>
<evidence type="ECO:0000256" key="5">
    <source>
        <dbReference type="SAM" id="Coils"/>
    </source>
</evidence>
<sequence>MAKKGNYIGILGALLVHMAIIALLILVSFTAPKPEEESDITLMGGDRSSAYGGFNPKTLVDVAILPEEASAQETPKAPPAEQKLITQTEEEAPAISSVKEKEKAEEARKLIEQKQKEKKATEAVAKQVAGAFGKSTQPENQTTGTGTETNKTGGTSNGSSSNNGDGYGTFDLSGRSIGGEGLPRPQYNIQEEGKVVVTITVNPAGFVIGTSINRQTNTVNPVLRKAAEEAAKKARFNEVEGVNNQVGTIIYYFNLR</sequence>
<reference evidence="8" key="1">
    <citation type="submission" date="2019-03" db="EMBL/GenBank/DDBJ databases">
        <title>Single cell metagenomics reveals metabolic interactions within the superorganism composed of flagellate Streblomastix strix and complex community of Bacteroidetes bacteria on its surface.</title>
        <authorList>
            <person name="Treitli S.C."/>
            <person name="Kolisko M."/>
            <person name="Husnik F."/>
            <person name="Keeling P."/>
            <person name="Hampl V."/>
        </authorList>
    </citation>
    <scope>NUCLEOTIDE SEQUENCE</scope>
    <source>
        <strain evidence="8">STM</strain>
    </source>
</reference>
<evidence type="ECO:0000256" key="4">
    <source>
        <dbReference type="ARBA" id="ARBA00023136"/>
    </source>
</evidence>
<evidence type="ECO:0008006" key="9">
    <source>
        <dbReference type="Google" id="ProtNLM"/>
    </source>
</evidence>
<dbReference type="NCBIfam" id="TIGR01352">
    <property type="entry name" value="tonB_Cterm"/>
    <property type="match status" value="1"/>
</dbReference>
<accession>A0A5J4PPW0</accession>
<dbReference type="Gene3D" id="3.30.1150.10">
    <property type="match status" value="1"/>
</dbReference>
<feature type="compositionally biased region" description="Low complexity" evidence="6">
    <location>
        <begin position="142"/>
        <end position="164"/>
    </location>
</feature>
<dbReference type="EMBL" id="SNRY01006885">
    <property type="protein sequence ID" value="KAA6311557.1"/>
    <property type="molecule type" value="Genomic_DNA"/>
</dbReference>
<proteinExistence type="predicted"/>
<dbReference type="SUPFAM" id="SSF74653">
    <property type="entry name" value="TolA/TonB C-terminal domain"/>
    <property type="match status" value="1"/>
</dbReference>
<evidence type="ECO:0000313" key="8">
    <source>
        <dbReference type="EMBL" id="KAA6311557.1"/>
    </source>
</evidence>
<evidence type="ECO:0000256" key="1">
    <source>
        <dbReference type="ARBA" id="ARBA00004167"/>
    </source>
</evidence>
<comment type="subcellular location">
    <subcellularLocation>
        <location evidence="1">Membrane</location>
        <topology evidence="1">Single-pass membrane protein</topology>
    </subcellularLocation>
</comment>
<evidence type="ECO:0000256" key="6">
    <source>
        <dbReference type="SAM" id="MobiDB-lite"/>
    </source>
</evidence>
<feature type="transmembrane region" description="Helical" evidence="7">
    <location>
        <begin position="7"/>
        <end position="29"/>
    </location>
</feature>
<name>A0A5J4PPW0_9ZZZZ</name>
<dbReference type="GO" id="GO:0016020">
    <property type="term" value="C:membrane"/>
    <property type="evidence" value="ECO:0007669"/>
    <property type="project" value="UniProtKB-SubCell"/>
</dbReference>